<protein>
    <submittedName>
        <fullName evidence="1">FAD-dependent oxidoreductase</fullName>
    </submittedName>
</protein>
<name>A0ABV9DXU2_9ACTN</name>
<dbReference type="SUPFAM" id="SSF51971">
    <property type="entry name" value="Nucleotide-binding domain"/>
    <property type="match status" value="1"/>
</dbReference>
<proteinExistence type="predicted"/>
<dbReference type="Pfam" id="PF12831">
    <property type="entry name" value="FAD_oxidored"/>
    <property type="match status" value="1"/>
</dbReference>
<keyword evidence="2" id="KW-1185">Reference proteome</keyword>
<dbReference type="Proteomes" id="UP001595923">
    <property type="component" value="Unassembled WGS sequence"/>
</dbReference>
<reference evidence="2" key="1">
    <citation type="journal article" date="2019" name="Int. J. Syst. Evol. Microbiol.">
        <title>The Global Catalogue of Microorganisms (GCM) 10K type strain sequencing project: providing services to taxonomists for standard genome sequencing and annotation.</title>
        <authorList>
            <consortium name="The Broad Institute Genomics Platform"/>
            <consortium name="The Broad Institute Genome Sequencing Center for Infectious Disease"/>
            <person name="Wu L."/>
            <person name="Ma J."/>
        </authorList>
    </citation>
    <scope>NUCLEOTIDE SEQUENCE [LARGE SCALE GENOMIC DNA]</scope>
    <source>
        <strain evidence="2">XZYJ18</strain>
    </source>
</reference>
<organism evidence="1 2">
    <name type="scientific">Nocardiopsis mangrovi</name>
    <dbReference type="NCBI Taxonomy" id="1179818"/>
    <lineage>
        <taxon>Bacteria</taxon>
        <taxon>Bacillati</taxon>
        <taxon>Actinomycetota</taxon>
        <taxon>Actinomycetes</taxon>
        <taxon>Streptosporangiales</taxon>
        <taxon>Nocardiopsidaceae</taxon>
        <taxon>Nocardiopsis</taxon>
    </lineage>
</organism>
<dbReference type="EMBL" id="JBHSFQ010000016">
    <property type="protein sequence ID" value="MFC4563591.1"/>
    <property type="molecule type" value="Genomic_DNA"/>
</dbReference>
<gene>
    <name evidence="1" type="ORF">ACFO4E_17120</name>
</gene>
<comment type="caution">
    <text evidence="1">The sequence shown here is derived from an EMBL/GenBank/DDBJ whole genome shotgun (WGS) entry which is preliminary data.</text>
</comment>
<accession>A0ABV9DXU2</accession>
<dbReference type="PRINTS" id="PR00368">
    <property type="entry name" value="FADPNR"/>
</dbReference>
<dbReference type="PANTHER" id="PTHR43734:SF1">
    <property type="entry name" value="PHYTOENE DESATURASE"/>
    <property type="match status" value="1"/>
</dbReference>
<evidence type="ECO:0000313" key="2">
    <source>
        <dbReference type="Proteomes" id="UP001595923"/>
    </source>
</evidence>
<dbReference type="PRINTS" id="PR00411">
    <property type="entry name" value="PNDRDTASEI"/>
</dbReference>
<dbReference type="PANTHER" id="PTHR43734">
    <property type="entry name" value="PHYTOENE DESATURASE"/>
    <property type="match status" value="1"/>
</dbReference>
<dbReference type="InterPro" id="IPR036188">
    <property type="entry name" value="FAD/NAD-bd_sf"/>
</dbReference>
<dbReference type="RefSeq" id="WP_378576028.1">
    <property type="nucleotide sequence ID" value="NZ_JBHSFQ010000016.1"/>
</dbReference>
<dbReference type="Gene3D" id="3.50.50.60">
    <property type="entry name" value="FAD/NAD(P)-binding domain"/>
    <property type="match status" value="1"/>
</dbReference>
<sequence length="385" mass="41309">MKREITVIGGGHAGLAAAITAAEAGAAVTLHEAHGALGGRARGTEGPYVAYEGPHVFYADGPHWTWLTERGLTGPLCRPPLRAAAKLGFRSGGRVRRVPTAGLLRMVRDRNRPAPVDRDFQSWAGERYGERAAAEAASAISVVTYRADTGALSAAFVWGLLHRVFAPRLPAVRWVAGGWNSVTDRMAARARDLGVRVETGSRVTEPPSTGPVVVATELSSARVLLGDDSLRWESGDCLMLDAAVRGTRRDLFILFDLDEGAFIECYSMQDPSVAPPGESLYQADIPIRPGESRADAEARLERFVGSALPDWEERTTWRRTAVARGRTGAVDPPGATWRDRPAIDRGDGVFLAGDMVAAPGMRGEISVNSAVRAAELAVGRARVRR</sequence>
<evidence type="ECO:0000313" key="1">
    <source>
        <dbReference type="EMBL" id="MFC4563591.1"/>
    </source>
</evidence>